<dbReference type="OrthoDB" id="10644309at2759"/>
<dbReference type="EMBL" id="KQ104110">
    <property type="protein sequence ID" value="KMS93320.1"/>
    <property type="molecule type" value="Genomic_DNA"/>
</dbReference>
<name>A0A0J8DRG2_BETVV</name>
<dbReference type="Proteomes" id="UP000035740">
    <property type="component" value="Unassembled WGS sequence"/>
</dbReference>
<dbReference type="AlphaFoldDB" id="A0A0J8DRG2"/>
<reference evidence="1 2" key="1">
    <citation type="journal article" date="2014" name="Nature">
        <title>The genome of the recently domesticated crop plant sugar beet (Beta vulgaris).</title>
        <authorList>
            <person name="Dohm J.C."/>
            <person name="Minoche A.E."/>
            <person name="Holtgrawe D."/>
            <person name="Capella-Gutierrez S."/>
            <person name="Zakrzewski F."/>
            <person name="Tafer H."/>
            <person name="Rupp O."/>
            <person name="Sorensen T.R."/>
            <person name="Stracke R."/>
            <person name="Reinhardt R."/>
            <person name="Goesmann A."/>
            <person name="Kraft T."/>
            <person name="Schulz B."/>
            <person name="Stadler P.F."/>
            <person name="Schmidt T."/>
            <person name="Gabaldon T."/>
            <person name="Lehrach H."/>
            <person name="Weisshaar B."/>
            <person name="Himmelbauer H."/>
        </authorList>
    </citation>
    <scope>NUCLEOTIDE SEQUENCE [LARGE SCALE GENOMIC DNA]</scope>
    <source>
        <tissue evidence="1">Taproot</tissue>
    </source>
</reference>
<accession>A0A0J8DRG2</accession>
<protein>
    <submittedName>
        <fullName evidence="1">Uncharacterized protein</fullName>
    </submittedName>
</protein>
<sequence length="114" mass="12930">MPLTPLERVMKATKDRDTCRLLDVCNFVLSRCRLDSEEEATDTMLWMNVLVHVNMIANGPIGQMRCSDDAIQEFESMQSLALNLQLQHEPSLGPYECIVPVLSYDIRTSLNDAI</sequence>
<evidence type="ECO:0000313" key="2">
    <source>
        <dbReference type="Proteomes" id="UP000035740"/>
    </source>
</evidence>
<gene>
    <name evidence="1" type="ORF">BVRB_032670</name>
</gene>
<keyword evidence="2" id="KW-1185">Reference proteome</keyword>
<dbReference type="Gramene" id="KMS93320">
    <property type="protein sequence ID" value="KMS93320"/>
    <property type="gene ID" value="BVRB_032670"/>
</dbReference>
<proteinExistence type="predicted"/>
<organism evidence="1 2">
    <name type="scientific">Beta vulgaris subsp. vulgaris</name>
    <name type="common">Beet</name>
    <dbReference type="NCBI Taxonomy" id="3555"/>
    <lineage>
        <taxon>Eukaryota</taxon>
        <taxon>Viridiplantae</taxon>
        <taxon>Streptophyta</taxon>
        <taxon>Embryophyta</taxon>
        <taxon>Tracheophyta</taxon>
        <taxon>Spermatophyta</taxon>
        <taxon>Magnoliopsida</taxon>
        <taxon>eudicotyledons</taxon>
        <taxon>Gunneridae</taxon>
        <taxon>Pentapetalae</taxon>
        <taxon>Caryophyllales</taxon>
        <taxon>Chenopodiaceae</taxon>
        <taxon>Betoideae</taxon>
        <taxon>Beta</taxon>
    </lineage>
</organism>
<evidence type="ECO:0000313" key="1">
    <source>
        <dbReference type="EMBL" id="KMS93320.1"/>
    </source>
</evidence>